<gene>
    <name evidence="2" type="ORF">PL2TA16_00627</name>
</gene>
<protein>
    <submittedName>
        <fullName evidence="2">Uncharacterized protein</fullName>
    </submittedName>
</protein>
<dbReference type="EMBL" id="AUSV01000013">
    <property type="protein sequence ID" value="ESP94627.1"/>
    <property type="molecule type" value="Genomic_DNA"/>
</dbReference>
<feature type="signal peptide" evidence="1">
    <location>
        <begin position="1"/>
        <end position="26"/>
    </location>
</feature>
<proteinExistence type="predicted"/>
<dbReference type="RefSeq" id="WP_023398015.1">
    <property type="nucleotide sequence ID" value="NZ_AUSV01000013.1"/>
</dbReference>
<dbReference type="AlphaFoldDB" id="V4JI87"/>
<accession>V4JI87</accession>
<organism evidence="2 3">
    <name type="scientific">Pseudoalteromonas luteoviolacea (strain 2ta16)</name>
    <dbReference type="NCBI Taxonomy" id="1353533"/>
    <lineage>
        <taxon>Bacteria</taxon>
        <taxon>Pseudomonadati</taxon>
        <taxon>Pseudomonadota</taxon>
        <taxon>Gammaproteobacteria</taxon>
        <taxon>Alteromonadales</taxon>
        <taxon>Pseudoalteromonadaceae</taxon>
        <taxon>Pseudoalteromonas</taxon>
    </lineage>
</organism>
<keyword evidence="1" id="KW-0732">Signal</keyword>
<dbReference type="GeneID" id="29921886"/>
<evidence type="ECO:0000313" key="2">
    <source>
        <dbReference type="EMBL" id="ESP94627.1"/>
    </source>
</evidence>
<evidence type="ECO:0000256" key="1">
    <source>
        <dbReference type="SAM" id="SignalP"/>
    </source>
</evidence>
<feature type="chain" id="PRO_5004719166" evidence="1">
    <location>
        <begin position="27"/>
        <end position="505"/>
    </location>
</feature>
<dbReference type="PATRIC" id="fig|1353533.3.peg.1061"/>
<reference evidence="2 3" key="1">
    <citation type="submission" date="2013-07" db="EMBL/GenBank/DDBJ databases">
        <title>Draft genome sequence of Pseudoalteromonas luteoviolacea 2ta16.</title>
        <authorList>
            <person name="Allen E.E."/>
            <person name="Azam F."/>
            <person name="Podell S."/>
        </authorList>
    </citation>
    <scope>NUCLEOTIDE SEQUENCE [LARGE SCALE GENOMIC DNA]</scope>
    <source>
        <strain evidence="2 3">2ta16</strain>
    </source>
</reference>
<dbReference type="Proteomes" id="UP000017820">
    <property type="component" value="Unassembled WGS sequence"/>
</dbReference>
<evidence type="ECO:0000313" key="3">
    <source>
        <dbReference type="Proteomes" id="UP000017820"/>
    </source>
</evidence>
<name>V4JI87_PSEL2</name>
<comment type="caution">
    <text evidence="2">The sequence shown here is derived from an EMBL/GenBank/DDBJ whole genome shotgun (WGS) entry which is preliminary data.</text>
</comment>
<sequence length="505" mass="56040">MKKKLFKPVLCALYSGLILASVVSHAETKIPADADQTCVVSNTDLKQWFAKRKISKGGLVKPADSLNSVFSESESKDCDFYKWGAQMFLWLSSPVESTYVFDGPSFFDVVQKTESDKDKFPFKLKKNSLNKINNNYSIRTLKQDDPFGSTGQAGGKGVLLSQQASLTYYGINVNDVFASYRTGQAQGKFKGTEIEYEFPNTIEGLRRVEKFAGRRFKDGHTLAMEIKTSWVDASTVDASRYLVIDAKVPNYDKKSTTKWALQTGAVTKRLALVGMHVVGTVNGHPEMVWATFEHLDNAPDQVYYYFNKEREYVKQEFNASGDWTFAKSNTMASTEVKEFQVVASDKSECGVNQKCKSGDIVAKASVIQENNVIRQNPWGSAPDDAHYSVVTSNTDLISLNHSILSLLKGVGDVRANYYLVGSIWTATGQVPENGDIPTNPKDNIFQGALLLSNATMETFHQAPPSPTNSDGPVNCFGCHNDRGNKKKKFNVSRIFSKLEPLSIDK</sequence>